<gene>
    <name evidence="8" type="ORF">L1274_001937</name>
</gene>
<dbReference type="InterPro" id="IPR011650">
    <property type="entry name" value="Peptidase_M20_dimer"/>
</dbReference>
<feature type="domain" description="Peptidase M20 dimerisation" evidence="7">
    <location>
        <begin position="222"/>
        <end position="369"/>
    </location>
</feature>
<name>A0ABT1GGZ5_9BURK</name>
<keyword evidence="5" id="KW-0862">Zinc</keyword>
<dbReference type="PROSITE" id="PS00758">
    <property type="entry name" value="ARGE_DAPE_CPG2_1"/>
    <property type="match status" value="1"/>
</dbReference>
<dbReference type="InterPro" id="IPR047177">
    <property type="entry name" value="Pept_M20A"/>
</dbReference>
<dbReference type="RefSeq" id="WP_229224748.1">
    <property type="nucleotide sequence ID" value="NZ_JAHTGR010000005.1"/>
</dbReference>
<dbReference type="SUPFAM" id="SSF55031">
    <property type="entry name" value="Bacterial exopeptidase dimerisation domain"/>
    <property type="match status" value="1"/>
</dbReference>
<dbReference type="PANTHER" id="PTHR45962:SF1">
    <property type="entry name" value="N-FATTY-ACYL-AMINO ACID SYNTHASE_HYDROLASE PM20D1"/>
    <property type="match status" value="1"/>
</dbReference>
<dbReference type="SUPFAM" id="SSF53187">
    <property type="entry name" value="Zn-dependent exopeptidases"/>
    <property type="match status" value="1"/>
</dbReference>
<accession>A0ABT1GGZ5</accession>
<evidence type="ECO:0000256" key="4">
    <source>
        <dbReference type="ARBA" id="ARBA00022801"/>
    </source>
</evidence>
<evidence type="ECO:0000259" key="7">
    <source>
        <dbReference type="Pfam" id="PF07687"/>
    </source>
</evidence>
<keyword evidence="4" id="KW-0378">Hydrolase</keyword>
<evidence type="ECO:0000256" key="2">
    <source>
        <dbReference type="ARBA" id="ARBA00022670"/>
    </source>
</evidence>
<dbReference type="InterPro" id="IPR001261">
    <property type="entry name" value="ArgE/DapE_CS"/>
</dbReference>
<dbReference type="Pfam" id="PF07687">
    <property type="entry name" value="M20_dimer"/>
    <property type="match status" value="1"/>
</dbReference>
<comment type="similarity">
    <text evidence="1">Belongs to the peptidase M20A family.</text>
</comment>
<feature type="chain" id="PRO_5046662953" evidence="6">
    <location>
        <begin position="27"/>
        <end position="472"/>
    </location>
</feature>
<keyword evidence="2" id="KW-0645">Protease</keyword>
<protein>
    <submittedName>
        <fullName evidence="8">Acetylornithine deacetylase/succinyl-diaminopimelate desuccinylase-like protein</fullName>
    </submittedName>
</protein>
<comment type="caution">
    <text evidence="8">The sequence shown here is derived from an EMBL/GenBank/DDBJ whole genome shotgun (WGS) entry which is preliminary data.</text>
</comment>
<evidence type="ECO:0000256" key="5">
    <source>
        <dbReference type="ARBA" id="ARBA00022833"/>
    </source>
</evidence>
<dbReference type="PANTHER" id="PTHR45962">
    <property type="entry name" value="N-FATTY-ACYL-AMINO ACID SYNTHASE/HYDROLASE PM20D1"/>
    <property type="match status" value="1"/>
</dbReference>
<dbReference type="Proteomes" id="UP001162889">
    <property type="component" value="Unassembled WGS sequence"/>
</dbReference>
<dbReference type="EMBL" id="JALJZU010000003">
    <property type="protein sequence ID" value="MCP2008237.1"/>
    <property type="molecule type" value="Genomic_DNA"/>
</dbReference>
<dbReference type="Pfam" id="PF01546">
    <property type="entry name" value="Peptidase_M20"/>
    <property type="match status" value="1"/>
</dbReference>
<keyword evidence="3" id="KW-0479">Metal-binding</keyword>
<dbReference type="Gene3D" id="3.30.70.360">
    <property type="match status" value="1"/>
</dbReference>
<sequence>MSRARYAMLERLLIAALVACCRLAHAQLPAEHQQMRDIFQQLVEIDTTDSAGSCTDAAQAMALRLKAGGYGASELQLIVPPGGPRKGNLVATLKGDGTRRPLLLLAHLDVVEAKRADWTRDPFKLIEENGTFYGRGVIDDKAMAAALVVTMLRLKREQVPLRRNVILALTCDEELARLDFRGVDYLLKHHRPLIDAELAINEGAYGMLDAHGKRVALGVQIGEKATQSYDLDVVNAGGHSSLPVDDNAIYHLADGLSRLARWQFPLHLLPSTRAYFEQLSQLESGPLAADMQATLRQPPDADAAMRLAQADPNYHAMLRTTCVATQVDAGHAANALPQRAHAVVNCRILPGESQEEVQQTLARVLDNPKIKLTPIGMALVAPTPPINPQLMQAIAAVAAELWPGTPLLPTLFVAGSDGRFLNSAGIWTYGVTGIFVGADRGNMHGLNESVPVKSVYEGQQFLYRLARKLAAE</sequence>
<dbReference type="InterPro" id="IPR002933">
    <property type="entry name" value="Peptidase_M20"/>
</dbReference>
<organism evidence="8 9">
    <name type="scientific">Duganella violaceipulchra</name>
    <dbReference type="NCBI Taxonomy" id="2849652"/>
    <lineage>
        <taxon>Bacteria</taxon>
        <taxon>Pseudomonadati</taxon>
        <taxon>Pseudomonadota</taxon>
        <taxon>Betaproteobacteria</taxon>
        <taxon>Burkholderiales</taxon>
        <taxon>Oxalobacteraceae</taxon>
        <taxon>Telluria group</taxon>
        <taxon>Duganella</taxon>
    </lineage>
</organism>
<evidence type="ECO:0000256" key="3">
    <source>
        <dbReference type="ARBA" id="ARBA00022723"/>
    </source>
</evidence>
<evidence type="ECO:0000313" key="9">
    <source>
        <dbReference type="Proteomes" id="UP001162889"/>
    </source>
</evidence>
<evidence type="ECO:0000256" key="6">
    <source>
        <dbReference type="SAM" id="SignalP"/>
    </source>
</evidence>
<evidence type="ECO:0000313" key="8">
    <source>
        <dbReference type="EMBL" id="MCP2008237.1"/>
    </source>
</evidence>
<dbReference type="Gene3D" id="1.10.150.900">
    <property type="match status" value="1"/>
</dbReference>
<dbReference type="NCBIfam" id="NF006596">
    <property type="entry name" value="PRK09133.1"/>
    <property type="match status" value="1"/>
</dbReference>
<keyword evidence="6" id="KW-0732">Signal</keyword>
<dbReference type="InterPro" id="IPR036264">
    <property type="entry name" value="Bact_exopeptidase_dim_dom"/>
</dbReference>
<evidence type="ECO:0000256" key="1">
    <source>
        <dbReference type="ARBA" id="ARBA00006247"/>
    </source>
</evidence>
<feature type="signal peptide" evidence="6">
    <location>
        <begin position="1"/>
        <end position="26"/>
    </location>
</feature>
<dbReference type="Gene3D" id="3.40.630.10">
    <property type="entry name" value="Zn peptidases"/>
    <property type="match status" value="1"/>
</dbReference>
<keyword evidence="9" id="KW-1185">Reference proteome</keyword>
<reference evidence="8" key="1">
    <citation type="submission" date="2022-03" db="EMBL/GenBank/DDBJ databases">
        <title>Genome Encyclopedia of Bacteria and Archaea VI: Functional Genomics of Type Strains.</title>
        <authorList>
            <person name="Whitman W."/>
        </authorList>
    </citation>
    <scope>NUCLEOTIDE SEQUENCE</scope>
    <source>
        <strain evidence="8">HSC-15S17</strain>
    </source>
</reference>
<proteinExistence type="inferred from homology"/>